<protein>
    <submittedName>
        <fullName evidence="3">Fatty acyl-CoA reductase</fullName>
    </submittedName>
</protein>
<dbReference type="SUPFAM" id="SSF51735">
    <property type="entry name" value="NAD(P)-binding Rossmann-fold domains"/>
    <property type="match status" value="1"/>
</dbReference>
<dbReference type="PRINTS" id="PR00080">
    <property type="entry name" value="SDRFAMILY"/>
</dbReference>
<dbReference type="STRING" id="1462526.BN990_01508"/>
<sequence length="279" mass="30823">MRTKTAMVTGANSGMGLATAIELAKQGAHVIMVCRNQHRGEEALYQVSKKSGSKSISLMLCDLGSFSSIQRFAKSFEGQFNQLDVLINNAGVVTIKRQTTINGYEMMLGVNYLGHFLLTILLLDSIKKSSDGRIINISSGAHKIGKIDIRYPNLSKSYNPATAYGRSKLLNILFTKELQRREPELAVFALHPGAVATNLGVDRNSGFGEKVYSYLHPFFLSPSQGSETAVFLATNETIPSKKGNYFYRKQVAPTAKTAKDEVLAKQVWEWGMNQVKLYI</sequence>
<evidence type="ECO:0000256" key="2">
    <source>
        <dbReference type="RuleBase" id="RU000363"/>
    </source>
</evidence>
<evidence type="ECO:0000256" key="1">
    <source>
        <dbReference type="ARBA" id="ARBA00023002"/>
    </source>
</evidence>
<dbReference type="Gene3D" id="3.40.50.720">
    <property type="entry name" value="NAD(P)-binding Rossmann-like Domain"/>
    <property type="match status" value="1"/>
</dbReference>
<keyword evidence="4" id="KW-1185">Reference proteome</keyword>
<dbReference type="Pfam" id="PF00106">
    <property type="entry name" value="adh_short"/>
    <property type="match status" value="1"/>
</dbReference>
<gene>
    <name evidence="3" type="primary">acr1</name>
    <name evidence="3" type="ORF">BN990_01508</name>
</gene>
<dbReference type="GO" id="GO:0016491">
    <property type="term" value="F:oxidoreductase activity"/>
    <property type="evidence" value="ECO:0007669"/>
    <property type="project" value="UniProtKB-KW"/>
</dbReference>
<dbReference type="RefSeq" id="WP_021288906.1">
    <property type="nucleotide sequence ID" value="NZ_BNER01000003.1"/>
</dbReference>
<evidence type="ECO:0000313" key="4">
    <source>
        <dbReference type="Proteomes" id="UP000028875"/>
    </source>
</evidence>
<dbReference type="EMBL" id="CCDP010000001">
    <property type="protein sequence ID" value="CDQ39222.1"/>
    <property type="molecule type" value="Genomic_DNA"/>
</dbReference>
<dbReference type="InterPro" id="IPR002347">
    <property type="entry name" value="SDR_fam"/>
</dbReference>
<dbReference type="AlphaFoldDB" id="A0A024QAB5"/>
<reference evidence="3 4" key="1">
    <citation type="submission" date="2014-03" db="EMBL/GenBank/DDBJ databases">
        <authorList>
            <person name="Urmite Genomes U."/>
        </authorList>
    </citation>
    <scope>NUCLEOTIDE SEQUENCE [LARGE SCALE GENOMIC DNA]</scope>
    <source>
        <strain evidence="3 4">Vm-5</strain>
    </source>
</reference>
<dbReference type="Proteomes" id="UP000028875">
    <property type="component" value="Unassembled WGS sequence"/>
</dbReference>
<proteinExistence type="inferred from homology"/>
<dbReference type="CDD" id="cd05327">
    <property type="entry name" value="retinol-DH_like_SDR_c_like"/>
    <property type="match status" value="1"/>
</dbReference>
<dbReference type="InterPro" id="IPR036291">
    <property type="entry name" value="NAD(P)-bd_dom_sf"/>
</dbReference>
<organism evidence="3 4">
    <name type="scientific">Virgibacillus massiliensis</name>
    <dbReference type="NCBI Taxonomy" id="1462526"/>
    <lineage>
        <taxon>Bacteria</taxon>
        <taxon>Bacillati</taxon>
        <taxon>Bacillota</taxon>
        <taxon>Bacilli</taxon>
        <taxon>Bacillales</taxon>
        <taxon>Bacillaceae</taxon>
        <taxon>Virgibacillus</taxon>
    </lineage>
</organism>
<dbReference type="OrthoDB" id="9809821at2"/>
<dbReference type="PRINTS" id="PR00081">
    <property type="entry name" value="GDHRDH"/>
</dbReference>
<name>A0A024QAB5_9BACI</name>
<comment type="similarity">
    <text evidence="2">Belongs to the short-chain dehydrogenases/reductases (SDR) family.</text>
</comment>
<evidence type="ECO:0000313" key="3">
    <source>
        <dbReference type="EMBL" id="CDQ39222.1"/>
    </source>
</evidence>
<reference evidence="4" key="2">
    <citation type="submission" date="2014-05" db="EMBL/GenBank/DDBJ databases">
        <title>Draft genome sequence of Virgibacillus massiliensis Vm-5.</title>
        <authorList>
            <person name="Khelaifia S."/>
            <person name="Croce O."/>
            <person name="Lagier J.C."/>
            <person name="Raoult D."/>
        </authorList>
    </citation>
    <scope>NUCLEOTIDE SEQUENCE [LARGE SCALE GENOMIC DNA]</scope>
    <source>
        <strain evidence="4">Vm-5</strain>
    </source>
</reference>
<comment type="caution">
    <text evidence="3">The sequence shown here is derived from an EMBL/GenBank/DDBJ whole genome shotgun (WGS) entry which is preliminary data.</text>
</comment>
<dbReference type="PANTHER" id="PTHR43157">
    <property type="entry name" value="PHOSPHATIDYLINOSITOL-GLYCAN BIOSYNTHESIS CLASS F PROTEIN-RELATED"/>
    <property type="match status" value="1"/>
</dbReference>
<dbReference type="PANTHER" id="PTHR43157:SF31">
    <property type="entry name" value="PHOSPHATIDYLINOSITOL-GLYCAN BIOSYNTHESIS CLASS F PROTEIN"/>
    <property type="match status" value="1"/>
</dbReference>
<accession>A0A024QAB5</accession>
<keyword evidence="1" id="KW-0560">Oxidoreductase</keyword>
<dbReference type="eggNOG" id="COG1028">
    <property type="taxonomic scope" value="Bacteria"/>
</dbReference>